<proteinExistence type="predicted"/>
<dbReference type="EMBL" id="AP023361">
    <property type="protein sequence ID" value="BCJ90367.1"/>
    <property type="molecule type" value="Genomic_DNA"/>
</dbReference>
<dbReference type="Proteomes" id="UP000515317">
    <property type="component" value="Chromosome"/>
</dbReference>
<keyword evidence="1" id="KW-0732">Signal</keyword>
<dbReference type="AlphaFoldDB" id="A0A6S6QQX1"/>
<feature type="signal peptide" evidence="1">
    <location>
        <begin position="1"/>
        <end position="22"/>
    </location>
</feature>
<reference evidence="2 3" key="1">
    <citation type="submission" date="2020-08" db="EMBL/GenBank/DDBJ databases">
        <title>Genome sequence of Rhizobiales bacterium strain IZ6.</title>
        <authorList>
            <person name="Nakai R."/>
            <person name="Naganuma T."/>
        </authorList>
    </citation>
    <scope>NUCLEOTIDE SEQUENCE [LARGE SCALE GENOMIC DNA]</scope>
    <source>
        <strain evidence="2 3">IZ6</strain>
    </source>
</reference>
<dbReference type="KEGG" id="tso:IZ6_11020"/>
<dbReference type="SUPFAM" id="SSF88874">
    <property type="entry name" value="Receptor-binding domain of short tail fibre protein gp12"/>
    <property type="match status" value="1"/>
</dbReference>
<organism evidence="2 3">
    <name type="scientific">Terrihabitans soli</name>
    <dbReference type="NCBI Taxonomy" id="708113"/>
    <lineage>
        <taxon>Bacteria</taxon>
        <taxon>Pseudomonadati</taxon>
        <taxon>Pseudomonadota</taxon>
        <taxon>Alphaproteobacteria</taxon>
        <taxon>Hyphomicrobiales</taxon>
        <taxon>Terrihabitans</taxon>
    </lineage>
</organism>
<name>A0A6S6QQX1_9HYPH</name>
<gene>
    <name evidence="2" type="ORF">IZ6_11020</name>
</gene>
<feature type="chain" id="PRO_5028100402" description="Tail fiber protein" evidence="1">
    <location>
        <begin position="23"/>
        <end position="349"/>
    </location>
</feature>
<sequence>MIRYLSSAVIVLLLTAAPPADAAGLWPLSYSQRHDANGRPYPGAKAYFYDASTGDPIIVYREYSLATPHTNPVEADANGVFPGVYIDGSEDFYRFRVTTAFGSVLSDDAVIPNIGPSEGEGGGPPEPVEATALAKTGDIKARYGVGTHIGWLPCNGLTIGSSVSGANYASSDNEALFLFLWQADETLSVVGGRGVTAAADWGANKRLSLPDMRGRVLAGLDTMGNGVAGILPGLDAVGEITGDDSVLLTGGQIPQIDGFTSSDGLHGHSYRLNLQGGESSADGGGFMVDRVDGGPQLNYPAYTGTPDESLGHLIGGSGVHSHTVTVGSAVPSAVSRVQPTFGISFYIKL</sequence>
<accession>A0A6S6QQX1</accession>
<evidence type="ECO:0000313" key="3">
    <source>
        <dbReference type="Proteomes" id="UP000515317"/>
    </source>
</evidence>
<evidence type="ECO:0000256" key="1">
    <source>
        <dbReference type="SAM" id="SignalP"/>
    </source>
</evidence>
<protein>
    <recommendedName>
        <fullName evidence="4">Tail fiber protein</fullName>
    </recommendedName>
</protein>
<evidence type="ECO:0008006" key="4">
    <source>
        <dbReference type="Google" id="ProtNLM"/>
    </source>
</evidence>
<evidence type="ECO:0000313" key="2">
    <source>
        <dbReference type="EMBL" id="BCJ90367.1"/>
    </source>
</evidence>
<keyword evidence="3" id="KW-1185">Reference proteome</keyword>